<evidence type="ECO:0000313" key="1">
    <source>
        <dbReference type="EMBL" id="PON60225.1"/>
    </source>
</evidence>
<keyword evidence="2" id="KW-1185">Reference proteome</keyword>
<accession>A0A2P5CGX0</accession>
<dbReference type="Proteomes" id="UP000237000">
    <property type="component" value="Unassembled WGS sequence"/>
</dbReference>
<protein>
    <recommendedName>
        <fullName evidence="3">Rx N-terminal domain-containing protein</fullName>
    </recommendedName>
</protein>
<evidence type="ECO:0008006" key="3">
    <source>
        <dbReference type="Google" id="ProtNLM"/>
    </source>
</evidence>
<dbReference type="EMBL" id="JXTC01000367">
    <property type="protein sequence ID" value="PON60225.1"/>
    <property type="molecule type" value="Genomic_DNA"/>
</dbReference>
<organism evidence="1 2">
    <name type="scientific">Trema orientale</name>
    <name type="common">Charcoal tree</name>
    <name type="synonym">Celtis orientalis</name>
    <dbReference type="NCBI Taxonomy" id="63057"/>
    <lineage>
        <taxon>Eukaryota</taxon>
        <taxon>Viridiplantae</taxon>
        <taxon>Streptophyta</taxon>
        <taxon>Embryophyta</taxon>
        <taxon>Tracheophyta</taxon>
        <taxon>Spermatophyta</taxon>
        <taxon>Magnoliopsida</taxon>
        <taxon>eudicotyledons</taxon>
        <taxon>Gunneridae</taxon>
        <taxon>Pentapetalae</taxon>
        <taxon>rosids</taxon>
        <taxon>fabids</taxon>
        <taxon>Rosales</taxon>
        <taxon>Cannabaceae</taxon>
        <taxon>Trema</taxon>
    </lineage>
</organism>
<reference evidence="2" key="1">
    <citation type="submission" date="2016-06" db="EMBL/GenBank/DDBJ databases">
        <title>Parallel loss of symbiosis genes in relatives of nitrogen-fixing non-legume Parasponia.</title>
        <authorList>
            <person name="Van Velzen R."/>
            <person name="Holmer R."/>
            <person name="Bu F."/>
            <person name="Rutten L."/>
            <person name="Van Zeijl A."/>
            <person name="Liu W."/>
            <person name="Santuari L."/>
            <person name="Cao Q."/>
            <person name="Sharma T."/>
            <person name="Shen D."/>
            <person name="Roswanjaya Y."/>
            <person name="Wardhani T."/>
            <person name="Kalhor M.S."/>
            <person name="Jansen J."/>
            <person name="Van den Hoogen J."/>
            <person name="Gungor B."/>
            <person name="Hartog M."/>
            <person name="Hontelez J."/>
            <person name="Verver J."/>
            <person name="Yang W.-C."/>
            <person name="Schijlen E."/>
            <person name="Repin R."/>
            <person name="Schilthuizen M."/>
            <person name="Schranz E."/>
            <person name="Heidstra R."/>
            <person name="Miyata K."/>
            <person name="Fedorova E."/>
            <person name="Kohlen W."/>
            <person name="Bisseling T."/>
            <person name="Smit S."/>
            <person name="Geurts R."/>
        </authorList>
    </citation>
    <scope>NUCLEOTIDE SEQUENCE [LARGE SCALE GENOMIC DNA]</scope>
    <source>
        <strain evidence="2">cv. RG33-2</strain>
    </source>
</reference>
<name>A0A2P5CGX0_TREOI</name>
<comment type="caution">
    <text evidence="1">The sequence shown here is derived from an EMBL/GenBank/DDBJ whole genome shotgun (WGS) entry which is preliminary data.</text>
</comment>
<dbReference type="Gene3D" id="1.20.5.4130">
    <property type="match status" value="1"/>
</dbReference>
<sequence>MAETIVGLVIDKLISMLTEVAKLLKGVDKEVDAIKSELQSIFWLSLGMRIEGQTPKETLLVMALSCGWKK</sequence>
<dbReference type="InParanoid" id="A0A2P5CGX0"/>
<dbReference type="OrthoDB" id="1192661at2759"/>
<gene>
    <name evidence="1" type="ORF">TorRG33x02_285590</name>
</gene>
<evidence type="ECO:0000313" key="2">
    <source>
        <dbReference type="Proteomes" id="UP000237000"/>
    </source>
</evidence>
<proteinExistence type="predicted"/>
<dbReference type="AlphaFoldDB" id="A0A2P5CGX0"/>